<evidence type="ECO:0000313" key="3">
    <source>
        <dbReference type="Proteomes" id="UP001497482"/>
    </source>
</evidence>
<name>A0AAV2MSD2_KNICA</name>
<gene>
    <name evidence="2" type="ORF">KC01_LOCUS42230</name>
</gene>
<keyword evidence="1" id="KW-0472">Membrane</keyword>
<sequence length="67" mass="6960">MQQNYSSAAFDLLRLQGTVPPPSSAPKYTPLFTHSSFISAAHVFLFGVGGTFGWVVVGGGGGGGGWW</sequence>
<organism evidence="2 3">
    <name type="scientific">Knipowitschia caucasica</name>
    <name type="common">Caucasian dwarf goby</name>
    <name type="synonym">Pomatoschistus caucasicus</name>
    <dbReference type="NCBI Taxonomy" id="637954"/>
    <lineage>
        <taxon>Eukaryota</taxon>
        <taxon>Metazoa</taxon>
        <taxon>Chordata</taxon>
        <taxon>Craniata</taxon>
        <taxon>Vertebrata</taxon>
        <taxon>Euteleostomi</taxon>
        <taxon>Actinopterygii</taxon>
        <taxon>Neopterygii</taxon>
        <taxon>Teleostei</taxon>
        <taxon>Neoteleostei</taxon>
        <taxon>Acanthomorphata</taxon>
        <taxon>Gobiaria</taxon>
        <taxon>Gobiiformes</taxon>
        <taxon>Gobioidei</taxon>
        <taxon>Gobiidae</taxon>
        <taxon>Gobiinae</taxon>
        <taxon>Knipowitschia</taxon>
    </lineage>
</organism>
<keyword evidence="1" id="KW-0812">Transmembrane</keyword>
<protein>
    <submittedName>
        <fullName evidence="2">Uncharacterized protein</fullName>
    </submittedName>
</protein>
<dbReference type="EMBL" id="OZ035831">
    <property type="protein sequence ID" value="CAL1616482.1"/>
    <property type="molecule type" value="Genomic_DNA"/>
</dbReference>
<keyword evidence="3" id="KW-1185">Reference proteome</keyword>
<feature type="transmembrane region" description="Helical" evidence="1">
    <location>
        <begin position="37"/>
        <end position="57"/>
    </location>
</feature>
<dbReference type="AlphaFoldDB" id="A0AAV2MSD2"/>
<reference evidence="2 3" key="1">
    <citation type="submission" date="2024-04" db="EMBL/GenBank/DDBJ databases">
        <authorList>
            <person name="Waldvogel A.-M."/>
            <person name="Schoenle A."/>
        </authorList>
    </citation>
    <scope>NUCLEOTIDE SEQUENCE [LARGE SCALE GENOMIC DNA]</scope>
</reference>
<evidence type="ECO:0000256" key="1">
    <source>
        <dbReference type="SAM" id="Phobius"/>
    </source>
</evidence>
<proteinExistence type="predicted"/>
<dbReference type="Proteomes" id="UP001497482">
    <property type="component" value="Chromosome 9"/>
</dbReference>
<evidence type="ECO:0000313" key="2">
    <source>
        <dbReference type="EMBL" id="CAL1616482.1"/>
    </source>
</evidence>
<accession>A0AAV2MSD2</accession>
<keyword evidence="1" id="KW-1133">Transmembrane helix</keyword>